<organism evidence="2 3">
    <name type="scientific">Anoxybacillus thermarum</name>
    <dbReference type="NCBI Taxonomy" id="404937"/>
    <lineage>
        <taxon>Bacteria</taxon>
        <taxon>Bacillati</taxon>
        <taxon>Bacillota</taxon>
        <taxon>Bacilli</taxon>
        <taxon>Bacillales</taxon>
        <taxon>Anoxybacillaceae</taxon>
        <taxon>Anoxybacillus</taxon>
    </lineage>
</organism>
<dbReference type="Pfam" id="PF00563">
    <property type="entry name" value="EAL"/>
    <property type="match status" value="1"/>
</dbReference>
<feature type="domain" description="EAL" evidence="1">
    <location>
        <begin position="76"/>
        <end position="313"/>
    </location>
</feature>
<dbReference type="PANTHER" id="PTHR33121">
    <property type="entry name" value="CYCLIC DI-GMP PHOSPHODIESTERASE PDEF"/>
    <property type="match status" value="1"/>
</dbReference>
<reference evidence="2 3" key="1">
    <citation type="submission" date="2015-01" db="EMBL/GenBank/DDBJ databases">
        <title>Draft genome of Anoxybacillus thermarum strain AF/04.</title>
        <authorList>
            <person name="Poli A."/>
            <person name="Nicolaus B."/>
            <person name="Chan K.-G."/>
            <person name="Kahar U.M."/>
            <person name="Yaakob A.S."/>
            <person name="Chan C.S."/>
            <person name="Goh K.M."/>
        </authorList>
    </citation>
    <scope>NUCLEOTIDE SEQUENCE [LARGE SCALE GENOMIC DNA]</scope>
    <source>
        <strain evidence="2 3">AF/04</strain>
    </source>
</reference>
<keyword evidence="3" id="KW-1185">Reference proteome</keyword>
<dbReference type="SMART" id="SM00052">
    <property type="entry name" value="EAL"/>
    <property type="match status" value="1"/>
</dbReference>
<gene>
    <name evidence="2" type="ORF">LH47_01920</name>
</gene>
<evidence type="ECO:0000313" key="2">
    <source>
        <dbReference type="EMBL" id="KIQ93971.1"/>
    </source>
</evidence>
<comment type="caution">
    <text evidence="2">The sequence shown here is derived from an EMBL/GenBank/DDBJ whole genome shotgun (WGS) entry which is preliminary data.</text>
</comment>
<evidence type="ECO:0000259" key="1">
    <source>
        <dbReference type="PROSITE" id="PS50883"/>
    </source>
</evidence>
<dbReference type="InterPro" id="IPR035919">
    <property type="entry name" value="EAL_sf"/>
</dbReference>
<dbReference type="PATRIC" id="fig|404937.3.peg.2036"/>
<accession>A0A0D0RZA4</accession>
<dbReference type="CDD" id="cd01948">
    <property type="entry name" value="EAL"/>
    <property type="match status" value="1"/>
</dbReference>
<dbReference type="GO" id="GO:0071111">
    <property type="term" value="F:cyclic-guanylate-specific phosphodiesterase activity"/>
    <property type="evidence" value="ECO:0007669"/>
    <property type="project" value="InterPro"/>
</dbReference>
<dbReference type="EMBL" id="JXTH01000038">
    <property type="protein sequence ID" value="KIQ93971.1"/>
    <property type="molecule type" value="Genomic_DNA"/>
</dbReference>
<dbReference type="PANTHER" id="PTHR33121:SF70">
    <property type="entry name" value="SIGNALING PROTEIN YKOW"/>
    <property type="match status" value="1"/>
</dbReference>
<name>A0A0D0RZA4_9BACL</name>
<dbReference type="PROSITE" id="PS50883">
    <property type="entry name" value="EAL"/>
    <property type="match status" value="1"/>
</dbReference>
<dbReference type="Proteomes" id="UP000032102">
    <property type="component" value="Unassembled WGS sequence"/>
</dbReference>
<protein>
    <recommendedName>
        <fullName evidence="1">EAL domain-containing protein</fullName>
    </recommendedName>
</protein>
<evidence type="ECO:0000313" key="3">
    <source>
        <dbReference type="Proteomes" id="UP000032102"/>
    </source>
</evidence>
<proteinExistence type="predicted"/>
<dbReference type="SUPFAM" id="SSF141868">
    <property type="entry name" value="EAL domain-like"/>
    <property type="match status" value="1"/>
</dbReference>
<dbReference type="Gene3D" id="3.20.20.450">
    <property type="entry name" value="EAL domain"/>
    <property type="match status" value="1"/>
</dbReference>
<dbReference type="AlphaFoldDB" id="A0A0D0RZA4"/>
<dbReference type="InterPro" id="IPR001633">
    <property type="entry name" value="EAL_dom"/>
</dbReference>
<sequence length="313" mass="35580">MMHSCISCSVPFPLLPSGYLLIMQEQQKKYLCYSYDSLQQLATYVETIHPKEKALATLCANPDLPGAFVPLHELSMRIKHADVVQCIANGPLMSYLQPIIHTNTGDVFAYECLLRSQRFSPAQLFSVAQQTGLHTLLDRRAREEAIRARTKIKKGIKSFINFLPSTIYNPEFCLRHTFSIVEQYNVAPEDLVFEVVETEKIVDIDHLKNVFATYKRSGMKVALDDVGAGFSTIDMLALLQPDYVKIDRHYIQNCDKDKEKQAFLKEVTRIANMLGIHVLAEGIERKEELDYCREIGIPFAQGYYIGKPSPNPL</sequence>
<dbReference type="InterPro" id="IPR050706">
    <property type="entry name" value="Cyclic-di-GMP_PDE-like"/>
</dbReference>